<dbReference type="GO" id="GO:0046856">
    <property type="term" value="P:phosphatidylinositol dephosphorylation"/>
    <property type="evidence" value="ECO:0007669"/>
    <property type="project" value="TreeGrafter"/>
</dbReference>
<dbReference type="Proteomes" id="UP000193380">
    <property type="component" value="Unassembled WGS sequence"/>
</dbReference>
<dbReference type="EMBL" id="FR904307">
    <property type="protein sequence ID" value="CDQ58570.1"/>
    <property type="molecule type" value="Genomic_DNA"/>
</dbReference>
<dbReference type="GO" id="GO:0043812">
    <property type="term" value="F:phosphatidylinositol-4-phosphate phosphatase activity"/>
    <property type="evidence" value="ECO:0007669"/>
    <property type="project" value="TreeGrafter"/>
</dbReference>
<dbReference type="STRING" id="8022.A0A060W1W0"/>
<dbReference type="GO" id="GO:2001135">
    <property type="term" value="P:regulation of endocytic recycling"/>
    <property type="evidence" value="ECO:0007669"/>
    <property type="project" value="TreeGrafter"/>
</dbReference>
<dbReference type="GO" id="GO:0005769">
    <property type="term" value="C:early endosome"/>
    <property type="evidence" value="ECO:0007669"/>
    <property type="project" value="TreeGrafter"/>
</dbReference>
<dbReference type="GO" id="GO:0045334">
    <property type="term" value="C:clathrin-coated endocytic vesicle"/>
    <property type="evidence" value="ECO:0007669"/>
    <property type="project" value="TreeGrafter"/>
</dbReference>
<dbReference type="PANTHER" id="PTHR45662">
    <property type="entry name" value="PHOSPHATIDYLINOSITIDE PHOSPHATASE SAC1"/>
    <property type="match status" value="1"/>
</dbReference>
<gene>
    <name evidence="1" type="ORF">GSONMT00078122001</name>
</gene>
<sequence length="143" mass="15970">MELFQAKDHYILQSGDHALWCSRIDGTMNVRPATDLLLAWNPTCLGLVEGLVGKIQLHTDLPLGLILIRQKVLVGQMPGDHKVYKITKIAVIPLSEEEPLDLELEVRDCDEACFIWALYGSLSTQVVLGLFMQFTHAAVNTLQ</sequence>
<evidence type="ECO:0000313" key="1">
    <source>
        <dbReference type="EMBL" id="CDQ58570.1"/>
    </source>
</evidence>
<name>A0A060W1W0_ONCMY</name>
<reference evidence="1" key="1">
    <citation type="journal article" date="2014" name="Nat. Commun.">
        <title>The rainbow trout genome provides novel insights into evolution after whole-genome duplication in vertebrates.</title>
        <authorList>
            <person name="Berthelot C."/>
            <person name="Brunet F."/>
            <person name="Chalopin D."/>
            <person name="Juanchich A."/>
            <person name="Bernard M."/>
            <person name="Noel B."/>
            <person name="Bento P."/>
            <person name="Da Silva C."/>
            <person name="Labadie K."/>
            <person name="Alberti A."/>
            <person name="Aury J.M."/>
            <person name="Louis A."/>
            <person name="Dehais P."/>
            <person name="Bardou P."/>
            <person name="Montfort J."/>
            <person name="Klopp C."/>
            <person name="Cabau C."/>
            <person name="Gaspin C."/>
            <person name="Thorgaard G.H."/>
            <person name="Boussaha M."/>
            <person name="Quillet E."/>
            <person name="Guyomard R."/>
            <person name="Galiana D."/>
            <person name="Bobe J."/>
            <person name="Volff J.N."/>
            <person name="Genet C."/>
            <person name="Wincker P."/>
            <person name="Jaillon O."/>
            <person name="Roest Crollius H."/>
            <person name="Guiguen Y."/>
        </authorList>
    </citation>
    <scope>NUCLEOTIDE SEQUENCE [LARGE SCALE GENOMIC DNA]</scope>
</reference>
<organism evidence="1 2">
    <name type="scientific">Oncorhynchus mykiss</name>
    <name type="common">Rainbow trout</name>
    <name type="synonym">Salmo gairdneri</name>
    <dbReference type="NCBI Taxonomy" id="8022"/>
    <lineage>
        <taxon>Eukaryota</taxon>
        <taxon>Metazoa</taxon>
        <taxon>Chordata</taxon>
        <taxon>Craniata</taxon>
        <taxon>Vertebrata</taxon>
        <taxon>Euteleostomi</taxon>
        <taxon>Actinopterygii</taxon>
        <taxon>Neopterygii</taxon>
        <taxon>Teleostei</taxon>
        <taxon>Protacanthopterygii</taxon>
        <taxon>Salmoniformes</taxon>
        <taxon>Salmonidae</taxon>
        <taxon>Salmoninae</taxon>
        <taxon>Oncorhynchus</taxon>
    </lineage>
</organism>
<evidence type="ECO:0000313" key="2">
    <source>
        <dbReference type="Proteomes" id="UP000193380"/>
    </source>
</evidence>
<dbReference type="PANTHER" id="PTHR45662:SF8">
    <property type="entry name" value="PHOSPHATIDYLINOSITIDE PHOSPHATASE SAC2"/>
    <property type="match status" value="1"/>
</dbReference>
<dbReference type="PaxDb" id="8022-A0A060W1W0"/>
<proteinExistence type="predicted"/>
<protein>
    <submittedName>
        <fullName evidence="1">Uncharacterized protein</fullName>
    </submittedName>
</protein>
<dbReference type="AlphaFoldDB" id="A0A060W1W0"/>
<reference evidence="1" key="2">
    <citation type="submission" date="2014-03" db="EMBL/GenBank/DDBJ databases">
        <authorList>
            <person name="Genoscope - CEA"/>
        </authorList>
    </citation>
    <scope>NUCLEOTIDE SEQUENCE</scope>
</reference>
<accession>A0A060W1W0</accession>